<protein>
    <recommendedName>
        <fullName evidence="11">Carbohydrate sulfotransferase</fullName>
    </recommendedName>
</protein>
<comment type="similarity">
    <text evidence="2">Belongs to the sulfotransferase 2 family.</text>
</comment>
<evidence type="ECO:0000256" key="1">
    <source>
        <dbReference type="ARBA" id="ARBA00004323"/>
    </source>
</evidence>
<keyword evidence="5" id="KW-1133">Transmembrane helix</keyword>
<dbReference type="PANTHER" id="PTHR12137">
    <property type="entry name" value="CARBOHYDRATE SULFOTRANSFERASE"/>
    <property type="match status" value="1"/>
</dbReference>
<evidence type="ECO:0000256" key="2">
    <source>
        <dbReference type="ARBA" id="ARBA00006339"/>
    </source>
</evidence>
<dbReference type="Proteomes" id="UP001054902">
    <property type="component" value="Unassembled WGS sequence"/>
</dbReference>
<accession>A0AAD3CIS7</accession>
<evidence type="ECO:0000256" key="7">
    <source>
        <dbReference type="ARBA" id="ARBA00023136"/>
    </source>
</evidence>
<keyword evidence="10" id="KW-1185">Reference proteome</keyword>
<keyword evidence="7" id="KW-0472">Membrane</keyword>
<keyword evidence="6" id="KW-0333">Golgi apparatus</keyword>
<dbReference type="InterPro" id="IPR005331">
    <property type="entry name" value="Sulfotransferase"/>
</dbReference>
<dbReference type="GO" id="GO:0008146">
    <property type="term" value="F:sulfotransferase activity"/>
    <property type="evidence" value="ECO:0007669"/>
    <property type="project" value="InterPro"/>
</dbReference>
<organism evidence="9 10">
    <name type="scientific">Chaetoceros tenuissimus</name>
    <dbReference type="NCBI Taxonomy" id="426638"/>
    <lineage>
        <taxon>Eukaryota</taxon>
        <taxon>Sar</taxon>
        <taxon>Stramenopiles</taxon>
        <taxon>Ochrophyta</taxon>
        <taxon>Bacillariophyta</taxon>
        <taxon>Coscinodiscophyceae</taxon>
        <taxon>Chaetocerotophycidae</taxon>
        <taxon>Chaetocerotales</taxon>
        <taxon>Chaetocerotaceae</taxon>
        <taxon>Chaetoceros</taxon>
    </lineage>
</organism>
<sequence>MSQMDTMLISKYIPFMESQEQVDEMDAYDEILIKNHIQEVLATNTKDTYPPEDDEFDDDDDIQQEEELKLLPSDIIYETNRWGDPLVIPSYKLIFFTLPKVACTEWKLLFRKMLHLPTWPENVPLQKLHDPSYNQLYYINNFTRSHAQEMLTSSDWTRAVIVREPKERVLSAFLNKFVEEPQFFLNKCCQAHFFTTEAEHVQCREKKTQGDFEYFLTRTLDCPNPHWTPQTEAIDAKWWNQMDFVGYMHSVAHDAETLLKQIQNVENHTSAWDDYGRTGWGSEGNTAFMVRDTAHHATNAHDKLRKYYTPCLEMFVEKHWAVEWEQHVFHFDKFRLFDDDEYPDYSECELQ</sequence>
<comment type="caution">
    <text evidence="9">The sequence shown here is derived from an EMBL/GenBank/DDBJ whole genome shotgun (WGS) entry which is preliminary data.</text>
</comment>
<gene>
    <name evidence="9" type="ORF">CTEN210_02882</name>
</gene>
<evidence type="ECO:0000256" key="8">
    <source>
        <dbReference type="ARBA" id="ARBA00023180"/>
    </source>
</evidence>
<evidence type="ECO:0000313" key="9">
    <source>
        <dbReference type="EMBL" id="GFH46408.1"/>
    </source>
</evidence>
<dbReference type="Pfam" id="PF03567">
    <property type="entry name" value="Sulfotransfer_2"/>
    <property type="match status" value="1"/>
</dbReference>
<evidence type="ECO:0008006" key="11">
    <source>
        <dbReference type="Google" id="ProtNLM"/>
    </source>
</evidence>
<evidence type="ECO:0000256" key="5">
    <source>
        <dbReference type="ARBA" id="ARBA00022989"/>
    </source>
</evidence>
<keyword evidence="8" id="KW-0325">Glycoprotein</keyword>
<dbReference type="EMBL" id="BLLK01000022">
    <property type="protein sequence ID" value="GFH46408.1"/>
    <property type="molecule type" value="Genomic_DNA"/>
</dbReference>
<dbReference type="AlphaFoldDB" id="A0AAD3CIS7"/>
<dbReference type="GO" id="GO:0000139">
    <property type="term" value="C:Golgi membrane"/>
    <property type="evidence" value="ECO:0007669"/>
    <property type="project" value="UniProtKB-SubCell"/>
</dbReference>
<dbReference type="PANTHER" id="PTHR12137:SF54">
    <property type="entry name" value="CARBOHYDRATE SULFOTRANSFERASE"/>
    <property type="match status" value="1"/>
</dbReference>
<keyword evidence="3" id="KW-0808">Transferase</keyword>
<dbReference type="InterPro" id="IPR018011">
    <property type="entry name" value="Carb_sulfotrans_8-10"/>
</dbReference>
<reference evidence="9 10" key="1">
    <citation type="journal article" date="2021" name="Sci. Rep.">
        <title>The genome of the diatom Chaetoceros tenuissimus carries an ancient integrated fragment of an extant virus.</title>
        <authorList>
            <person name="Hongo Y."/>
            <person name="Kimura K."/>
            <person name="Takaki Y."/>
            <person name="Yoshida Y."/>
            <person name="Baba S."/>
            <person name="Kobayashi G."/>
            <person name="Nagasaki K."/>
            <person name="Hano T."/>
            <person name="Tomaru Y."/>
        </authorList>
    </citation>
    <scope>NUCLEOTIDE SEQUENCE [LARGE SCALE GENOMIC DNA]</scope>
    <source>
        <strain evidence="9 10">NIES-3715</strain>
    </source>
</reference>
<name>A0AAD3CIS7_9STRA</name>
<keyword evidence="4" id="KW-0812">Transmembrane</keyword>
<evidence type="ECO:0000313" key="10">
    <source>
        <dbReference type="Proteomes" id="UP001054902"/>
    </source>
</evidence>
<evidence type="ECO:0000256" key="6">
    <source>
        <dbReference type="ARBA" id="ARBA00023034"/>
    </source>
</evidence>
<evidence type="ECO:0000256" key="3">
    <source>
        <dbReference type="ARBA" id="ARBA00022679"/>
    </source>
</evidence>
<proteinExistence type="inferred from homology"/>
<comment type="subcellular location">
    <subcellularLocation>
        <location evidence="1">Golgi apparatus membrane</location>
        <topology evidence="1">Single-pass type II membrane protein</topology>
    </subcellularLocation>
</comment>
<dbReference type="GO" id="GO:0016051">
    <property type="term" value="P:carbohydrate biosynthetic process"/>
    <property type="evidence" value="ECO:0007669"/>
    <property type="project" value="InterPro"/>
</dbReference>
<evidence type="ECO:0000256" key="4">
    <source>
        <dbReference type="ARBA" id="ARBA00022692"/>
    </source>
</evidence>